<evidence type="ECO:0000256" key="1">
    <source>
        <dbReference type="SAM" id="MobiDB-lite"/>
    </source>
</evidence>
<dbReference type="AlphaFoldDB" id="A0A0V7ZW76"/>
<dbReference type="RefSeq" id="WP_027845488.1">
    <property type="nucleotide sequence ID" value="NZ_LMTZ01000043.1"/>
</dbReference>
<feature type="compositionally biased region" description="Basic residues" evidence="1">
    <location>
        <begin position="430"/>
        <end position="441"/>
    </location>
</feature>
<proteinExistence type="predicted"/>
<protein>
    <submittedName>
        <fullName evidence="2">Uncharacterized protein</fullName>
    </submittedName>
</protein>
<comment type="caution">
    <text evidence="2">The sequence shown here is derived from an EMBL/GenBank/DDBJ whole genome shotgun (WGS) entry which is preliminary data.</text>
</comment>
<gene>
    <name evidence="2" type="ORF">BC008_02125</name>
    <name evidence="3" type="ORF">BC008_02215</name>
</gene>
<dbReference type="Pfam" id="PF25948">
    <property type="entry name" value="DUF7986"/>
    <property type="match status" value="1"/>
</dbReference>
<evidence type="ECO:0000313" key="4">
    <source>
        <dbReference type="Proteomes" id="UP000053372"/>
    </source>
</evidence>
<accession>A0A0V7ZW76</accession>
<dbReference type="OrthoDB" id="417079at2"/>
<evidence type="ECO:0000313" key="2">
    <source>
        <dbReference type="EMBL" id="KST68893.1"/>
    </source>
</evidence>
<dbReference type="Proteomes" id="UP000053372">
    <property type="component" value="Unassembled WGS sequence"/>
</dbReference>
<organism evidence="2 4">
    <name type="scientific">Mastigocoleus testarum BC008</name>
    <dbReference type="NCBI Taxonomy" id="371196"/>
    <lineage>
        <taxon>Bacteria</taxon>
        <taxon>Bacillati</taxon>
        <taxon>Cyanobacteriota</taxon>
        <taxon>Cyanophyceae</taxon>
        <taxon>Nostocales</taxon>
        <taxon>Hapalosiphonaceae</taxon>
        <taxon>Mastigocoleus</taxon>
    </lineage>
</organism>
<evidence type="ECO:0000313" key="3">
    <source>
        <dbReference type="EMBL" id="KST68911.1"/>
    </source>
</evidence>
<reference evidence="2 4" key="1">
    <citation type="journal article" date="2015" name="Genome Announc.">
        <title>Draft Genome of the Euendolithic (true boring) Cyanobacterium Mastigocoleus testarum strain BC008.</title>
        <authorList>
            <person name="Guida B.S."/>
            <person name="Garcia-Pichel F."/>
        </authorList>
    </citation>
    <scope>NUCLEOTIDE SEQUENCE [LARGE SCALE GENOMIC DNA]</scope>
    <source>
        <strain evidence="2 4">BC008</strain>
    </source>
</reference>
<sequence length="449" mass="50839">MDSILETAKNLHAELLDFILSAEGDLATALETFSAEQLAKFSQSQYQGTSQNEMVVSMFINEGVVNDKTPLDIFLAEHPELSDVQNQLLQNWRRSFIGLFAVTQIISDGFELMNWMTGKNYTLKPKDESEIQQLARVKDGEILLTRISPVTESYWMFSGPITLMGKLGKPKLSVAIGNFKQHYKNHLYGDAPEMLEEAWLSVERYHESFTDFFNSDEVTLPGYKLEKKLAEFQDMVAQSQLESAGIDSSKSLSQLAQEAGVSQEEIQDTAESIGIDGKTAAKLFDSNNSAKMVLPKVELPNHLKKSEQVTVINHPRWGQVFLANHAKLKIFLTESDGQNNPDLEKLIREYLESPEINTAIWQRLKNEYPEQLENILQVVLKRPEFNIKSDLEDLLRQFDKTEQPELPEIASVPIHLHNLFQEALREVNKKQKSKGKGKGKSKAGFGFKS</sequence>
<dbReference type="EMBL" id="LMTZ01000044">
    <property type="protein sequence ID" value="KST68893.1"/>
    <property type="molecule type" value="Genomic_DNA"/>
</dbReference>
<dbReference type="EMBL" id="LMTZ01000043">
    <property type="protein sequence ID" value="KST68911.1"/>
    <property type="molecule type" value="Genomic_DNA"/>
</dbReference>
<name>A0A0V7ZW76_9CYAN</name>
<feature type="region of interest" description="Disordered" evidence="1">
    <location>
        <begin position="427"/>
        <end position="449"/>
    </location>
</feature>
<keyword evidence="4" id="KW-1185">Reference proteome</keyword>
<dbReference type="InterPro" id="IPR058292">
    <property type="entry name" value="DUF7986"/>
</dbReference>